<keyword evidence="2" id="KW-0472">Membrane</keyword>
<dbReference type="KEGG" id="fiy:BN1229_v1_2418"/>
<evidence type="ECO:0000313" key="4">
    <source>
        <dbReference type="Proteomes" id="UP000033187"/>
    </source>
</evidence>
<evidence type="ECO:0000256" key="1">
    <source>
        <dbReference type="SAM" id="MobiDB-lite"/>
    </source>
</evidence>
<organism evidence="3 4">
    <name type="scientific">Candidatus Filomicrobium marinum</name>
    <dbReference type="NCBI Taxonomy" id="1608628"/>
    <lineage>
        <taxon>Bacteria</taxon>
        <taxon>Pseudomonadati</taxon>
        <taxon>Pseudomonadota</taxon>
        <taxon>Alphaproteobacteria</taxon>
        <taxon>Hyphomicrobiales</taxon>
        <taxon>Hyphomicrobiaceae</taxon>
        <taxon>Filomicrobium</taxon>
    </lineage>
</organism>
<keyword evidence="2" id="KW-1133">Transmembrane helix</keyword>
<accession>A0A0D6JH84</accession>
<dbReference type="AlphaFoldDB" id="A0A0D6JH84"/>
<sequence length="142" mass="16084">MASIDYPLAADEGLDDLPRTFRREREAREREAREREAREREALGREEPSMSAQSFPHDEFGAPFSASYDYTAATTYSVEPVPAAVKRFDVPFTTLSLFFLKAVVAAIPALILLGAILWVAGDILQAYFPWLIKMQIFIHFPE</sequence>
<dbReference type="Proteomes" id="UP000033187">
    <property type="component" value="Chromosome 1"/>
</dbReference>
<gene>
    <name evidence="3" type="ORF">YBN1229_v1_2418</name>
</gene>
<feature type="compositionally biased region" description="Basic and acidic residues" evidence="1">
    <location>
        <begin position="17"/>
        <end position="48"/>
    </location>
</feature>
<feature type="transmembrane region" description="Helical" evidence="2">
    <location>
        <begin position="95"/>
        <end position="120"/>
    </location>
</feature>
<reference evidence="4" key="1">
    <citation type="submission" date="2015-02" db="EMBL/GenBank/DDBJ databases">
        <authorList>
            <person name="Chooi Y.-H."/>
        </authorList>
    </citation>
    <scope>NUCLEOTIDE SEQUENCE [LARGE SCALE GENOMIC DNA]</scope>
    <source>
        <strain evidence="4">strain Y</strain>
    </source>
</reference>
<dbReference type="KEGG" id="fil:BN1229_v1_3503"/>
<dbReference type="EMBL" id="LN829119">
    <property type="protein sequence ID" value="CPR20015.1"/>
    <property type="molecule type" value="Genomic_DNA"/>
</dbReference>
<dbReference type="OrthoDB" id="7932896at2"/>
<name>A0A0D6JH84_9HYPH</name>
<dbReference type="RefSeq" id="WP_046479244.1">
    <property type="nucleotide sequence ID" value="NZ_LN829118.1"/>
</dbReference>
<feature type="region of interest" description="Disordered" evidence="1">
    <location>
        <begin position="17"/>
        <end position="58"/>
    </location>
</feature>
<evidence type="ECO:0000256" key="2">
    <source>
        <dbReference type="SAM" id="Phobius"/>
    </source>
</evidence>
<keyword evidence="4" id="KW-1185">Reference proteome</keyword>
<proteinExistence type="predicted"/>
<protein>
    <submittedName>
        <fullName evidence="3">Signal peptide protein</fullName>
    </submittedName>
</protein>
<evidence type="ECO:0000313" key="3">
    <source>
        <dbReference type="EMBL" id="CPR20015.1"/>
    </source>
</evidence>
<keyword evidence="2" id="KW-0812">Transmembrane</keyword>